<proteinExistence type="inferred from homology"/>
<dbReference type="SMART" id="SM00824">
    <property type="entry name" value="PKS_TE"/>
    <property type="match status" value="1"/>
</dbReference>
<dbReference type="Pfam" id="PF00975">
    <property type="entry name" value="Thioesterase"/>
    <property type="match status" value="1"/>
</dbReference>
<comment type="caution">
    <text evidence="4">The sequence shown here is derived from an EMBL/GenBank/DDBJ whole genome shotgun (WGS) entry which is preliminary data.</text>
</comment>
<dbReference type="PANTHER" id="PTHR11487">
    <property type="entry name" value="THIOESTERASE"/>
    <property type="match status" value="1"/>
</dbReference>
<dbReference type="InterPro" id="IPR001031">
    <property type="entry name" value="Thioesterase"/>
</dbReference>
<name>A0ABV6X156_9ACTN</name>
<sequence>MGAPWVGHPVDDGNPPWRVRRRATVTIRRPSSMWLRSRRPVPEAGSRLVCFPHAGGPAGYYLSLLAPLSPGVEVSAVQYPGRQDRLGERPVEDLHRLADLIAAELDGVSDRPCAFFGHSYGAVVAYEVALRLAGSSGPGSGPAALYVSGSVAPSRPRPLASLPNGDAALLAELRELSGTESAVLEDPELMELLLPALRADYHARRGYLPRPGPVLDIPISALVGDGDPKVTVAEADAWREHTTAGFDLTVFPGGHFYLVEQQPDLLRLLALRQASLVSTRQAG</sequence>
<dbReference type="InterPro" id="IPR029058">
    <property type="entry name" value="AB_hydrolase_fold"/>
</dbReference>
<evidence type="ECO:0000259" key="3">
    <source>
        <dbReference type="SMART" id="SM00824"/>
    </source>
</evidence>
<gene>
    <name evidence="4" type="ORF">ACEZDB_13810</name>
</gene>
<evidence type="ECO:0000313" key="4">
    <source>
        <dbReference type="EMBL" id="MFC1431722.1"/>
    </source>
</evidence>
<feature type="domain" description="Thioesterase TesA-like" evidence="3">
    <location>
        <begin position="49"/>
        <end position="269"/>
    </location>
</feature>
<dbReference type="Gene3D" id="3.40.50.1820">
    <property type="entry name" value="alpha/beta hydrolase"/>
    <property type="match status" value="1"/>
</dbReference>
<organism evidence="4 5">
    <name type="scientific">Streptacidiphilus alkalitolerans</name>
    <dbReference type="NCBI Taxonomy" id="3342712"/>
    <lineage>
        <taxon>Bacteria</taxon>
        <taxon>Bacillati</taxon>
        <taxon>Actinomycetota</taxon>
        <taxon>Actinomycetes</taxon>
        <taxon>Kitasatosporales</taxon>
        <taxon>Streptomycetaceae</taxon>
        <taxon>Streptacidiphilus</taxon>
    </lineage>
</organism>
<comment type="similarity">
    <text evidence="1">Belongs to the thioesterase family.</text>
</comment>
<evidence type="ECO:0000256" key="1">
    <source>
        <dbReference type="ARBA" id="ARBA00007169"/>
    </source>
</evidence>
<evidence type="ECO:0000256" key="2">
    <source>
        <dbReference type="ARBA" id="ARBA00022801"/>
    </source>
</evidence>
<dbReference type="RefSeq" id="WP_380552659.1">
    <property type="nucleotide sequence ID" value="NZ_JBHEZY010000004.1"/>
</dbReference>
<dbReference type="PANTHER" id="PTHR11487:SF0">
    <property type="entry name" value="S-ACYL FATTY ACID SYNTHASE THIOESTERASE, MEDIUM CHAIN"/>
    <property type="match status" value="1"/>
</dbReference>
<dbReference type="Proteomes" id="UP001592530">
    <property type="component" value="Unassembled WGS sequence"/>
</dbReference>
<accession>A0ABV6X156</accession>
<dbReference type="SUPFAM" id="SSF53474">
    <property type="entry name" value="alpha/beta-Hydrolases"/>
    <property type="match status" value="1"/>
</dbReference>
<evidence type="ECO:0000313" key="5">
    <source>
        <dbReference type="Proteomes" id="UP001592530"/>
    </source>
</evidence>
<dbReference type="EMBL" id="JBHEZY010000004">
    <property type="protein sequence ID" value="MFC1431722.1"/>
    <property type="molecule type" value="Genomic_DNA"/>
</dbReference>
<reference evidence="4 5" key="1">
    <citation type="submission" date="2024-09" db="EMBL/GenBank/DDBJ databases">
        <authorList>
            <person name="Lee S.D."/>
        </authorList>
    </citation>
    <scope>NUCLEOTIDE SEQUENCE [LARGE SCALE GENOMIC DNA]</scope>
    <source>
        <strain evidence="4 5">N1-3</strain>
    </source>
</reference>
<protein>
    <submittedName>
        <fullName evidence="4">Thioesterase II family protein</fullName>
    </submittedName>
</protein>
<dbReference type="InterPro" id="IPR020802">
    <property type="entry name" value="TesA-like"/>
</dbReference>
<dbReference type="InterPro" id="IPR012223">
    <property type="entry name" value="TEII"/>
</dbReference>
<keyword evidence="2" id="KW-0378">Hydrolase</keyword>